<dbReference type="NCBIfam" id="TIGR01623">
    <property type="entry name" value="put_zinc_LRP1"/>
    <property type="match status" value="1"/>
</dbReference>
<dbReference type="InterPro" id="IPR006510">
    <property type="entry name" value="Znf_LRP1"/>
</dbReference>
<dbReference type="GO" id="GO:0046872">
    <property type="term" value="F:metal ion binding"/>
    <property type="evidence" value="ECO:0007669"/>
    <property type="project" value="UniProtKB-KW"/>
</dbReference>
<keyword evidence="7" id="KW-0539">Nucleus</keyword>
<dbReference type="Pfam" id="PF05142">
    <property type="entry name" value="DUF702"/>
    <property type="match status" value="1"/>
</dbReference>
<evidence type="ECO:0000256" key="5">
    <source>
        <dbReference type="ARBA" id="ARBA00023125"/>
    </source>
</evidence>
<dbReference type="GO" id="GO:0003677">
    <property type="term" value="F:DNA binding"/>
    <property type="evidence" value="ECO:0007669"/>
    <property type="project" value="UniProtKB-KW"/>
</dbReference>
<keyword evidence="10" id="KW-1185">Reference proteome</keyword>
<dbReference type="EMBL" id="JAMZMK010007700">
    <property type="protein sequence ID" value="KAI7743676.1"/>
    <property type="molecule type" value="Genomic_DNA"/>
</dbReference>
<dbReference type="GO" id="GO:0005634">
    <property type="term" value="C:nucleus"/>
    <property type="evidence" value="ECO:0007669"/>
    <property type="project" value="UniProtKB-SubCell"/>
</dbReference>
<evidence type="ECO:0000256" key="8">
    <source>
        <dbReference type="SAM" id="MobiDB-lite"/>
    </source>
</evidence>
<feature type="region of interest" description="Disordered" evidence="8">
    <location>
        <begin position="65"/>
        <end position="117"/>
    </location>
</feature>
<accession>A0AAD5CNE6</accession>
<feature type="compositionally biased region" description="Low complexity" evidence="8">
    <location>
        <begin position="74"/>
        <end position="92"/>
    </location>
</feature>
<dbReference type="PANTHER" id="PTHR31604">
    <property type="entry name" value="PROTEIN LATERAL ROOT PRIMORDIUM 1"/>
    <property type="match status" value="1"/>
</dbReference>
<dbReference type="NCBIfam" id="TIGR01624">
    <property type="entry name" value="LRP1_Cterm"/>
    <property type="match status" value="1"/>
</dbReference>
<reference evidence="9" key="1">
    <citation type="submission" date="2022-06" db="EMBL/GenBank/DDBJ databases">
        <title>Uncovering the hologenomic basis of an extraordinary plant invasion.</title>
        <authorList>
            <person name="Bieker V.C."/>
            <person name="Martin M.D."/>
            <person name="Gilbert T."/>
            <person name="Hodgins K."/>
            <person name="Battlay P."/>
            <person name="Petersen B."/>
            <person name="Wilson J."/>
        </authorList>
    </citation>
    <scope>NUCLEOTIDE SEQUENCE</scope>
    <source>
        <strain evidence="9">AA19_3_7</strain>
        <tissue evidence="9">Leaf</tissue>
    </source>
</reference>
<feature type="compositionally biased region" description="Basic and acidic residues" evidence="8">
    <location>
        <begin position="105"/>
        <end position="114"/>
    </location>
</feature>
<dbReference type="GO" id="GO:0045893">
    <property type="term" value="P:positive regulation of DNA-templated transcription"/>
    <property type="evidence" value="ECO:0007669"/>
    <property type="project" value="TreeGrafter"/>
</dbReference>
<dbReference type="PANTHER" id="PTHR31604:SF59">
    <property type="entry name" value="SHI-RELATED SEQUENCE 5-RELATED"/>
    <property type="match status" value="1"/>
</dbReference>
<dbReference type="InterPro" id="IPR007818">
    <property type="entry name" value="SHI"/>
</dbReference>
<keyword evidence="3" id="KW-0479">Metal-binding</keyword>
<comment type="similarity">
    <text evidence="2">Belongs to the SHI protein family.</text>
</comment>
<keyword evidence="5" id="KW-0238">DNA-binding</keyword>
<evidence type="ECO:0000256" key="2">
    <source>
        <dbReference type="ARBA" id="ARBA00006911"/>
    </source>
</evidence>
<comment type="caution">
    <text evidence="9">The sequence shown here is derived from an EMBL/GenBank/DDBJ whole genome shotgun (WGS) entry which is preliminary data.</text>
</comment>
<evidence type="ECO:0000256" key="4">
    <source>
        <dbReference type="ARBA" id="ARBA00022833"/>
    </source>
</evidence>
<gene>
    <name evidence="9" type="ORF">M8C21_004124</name>
</gene>
<evidence type="ECO:0000256" key="1">
    <source>
        <dbReference type="ARBA" id="ARBA00004123"/>
    </source>
</evidence>
<evidence type="ECO:0000256" key="3">
    <source>
        <dbReference type="ARBA" id="ARBA00022723"/>
    </source>
</evidence>
<protein>
    <submittedName>
        <fullName evidence="9">Uncharacterized protein</fullName>
    </submittedName>
</protein>
<dbReference type="InterPro" id="IPR006511">
    <property type="entry name" value="SHI_C"/>
</dbReference>
<proteinExistence type="inferred from homology"/>
<sequence>MRQGGYVLGGDYFGDGGGRDGSGGVTCQDCGNQAKKDCQHMRCRTCCRSRGFPCETHVKSTWVPAAKRRERRQQPSLSPDQQQNSSNQQLSLMIASGGDGGPEQNLKRFRDQDRQHHHHIRGGVMPATNLQNTSSELGFPFPAEMNSPALFRRVRVSGMDETNEQMAYQTAISVGGHVFNGILYDHGPDQGQYNHPVGESSSTAGNQHQDVNLITSGTTATSSSNIYQAVTIIDPSSIYPTPLCAFIPGTQFFPPPRS</sequence>
<comment type="subcellular location">
    <subcellularLocation>
        <location evidence="1">Nucleus</location>
    </subcellularLocation>
</comment>
<keyword evidence="4" id="KW-0862">Zinc</keyword>
<dbReference type="Proteomes" id="UP001206925">
    <property type="component" value="Unassembled WGS sequence"/>
</dbReference>
<organism evidence="9 10">
    <name type="scientific">Ambrosia artemisiifolia</name>
    <name type="common">Common ragweed</name>
    <dbReference type="NCBI Taxonomy" id="4212"/>
    <lineage>
        <taxon>Eukaryota</taxon>
        <taxon>Viridiplantae</taxon>
        <taxon>Streptophyta</taxon>
        <taxon>Embryophyta</taxon>
        <taxon>Tracheophyta</taxon>
        <taxon>Spermatophyta</taxon>
        <taxon>Magnoliopsida</taxon>
        <taxon>eudicotyledons</taxon>
        <taxon>Gunneridae</taxon>
        <taxon>Pentapetalae</taxon>
        <taxon>asterids</taxon>
        <taxon>campanulids</taxon>
        <taxon>Asterales</taxon>
        <taxon>Asteraceae</taxon>
        <taxon>Asteroideae</taxon>
        <taxon>Heliantheae alliance</taxon>
        <taxon>Heliantheae</taxon>
        <taxon>Ambrosia</taxon>
    </lineage>
</organism>
<dbReference type="AlphaFoldDB" id="A0AAD5CNE6"/>
<evidence type="ECO:0000313" key="9">
    <source>
        <dbReference type="EMBL" id="KAI7743676.1"/>
    </source>
</evidence>
<keyword evidence="6" id="KW-0010">Activator</keyword>
<evidence type="ECO:0000256" key="7">
    <source>
        <dbReference type="ARBA" id="ARBA00023242"/>
    </source>
</evidence>
<evidence type="ECO:0000313" key="10">
    <source>
        <dbReference type="Proteomes" id="UP001206925"/>
    </source>
</evidence>
<dbReference type="GO" id="GO:0003700">
    <property type="term" value="F:DNA-binding transcription factor activity"/>
    <property type="evidence" value="ECO:0007669"/>
    <property type="project" value="InterPro"/>
</dbReference>
<evidence type="ECO:0000256" key="6">
    <source>
        <dbReference type="ARBA" id="ARBA00023159"/>
    </source>
</evidence>
<name>A0AAD5CNE6_AMBAR</name>